<organism evidence="2 3">
    <name type="scientific">Thermoclostridium stercorarium subsp. thermolacticum DSM 2910</name>
    <dbReference type="NCBI Taxonomy" id="1121336"/>
    <lineage>
        <taxon>Bacteria</taxon>
        <taxon>Bacillati</taxon>
        <taxon>Bacillota</taxon>
        <taxon>Clostridia</taxon>
        <taxon>Eubacteriales</taxon>
        <taxon>Oscillospiraceae</taxon>
        <taxon>Thermoclostridium</taxon>
    </lineage>
</organism>
<feature type="transmembrane region" description="Helical" evidence="1">
    <location>
        <begin position="6"/>
        <end position="22"/>
    </location>
</feature>
<reference evidence="2 3" key="1">
    <citation type="submission" date="2016-02" db="EMBL/GenBank/DDBJ databases">
        <title>Comparison of Clostridium stercorarium subspecies using comparative genomics and transcriptomics.</title>
        <authorList>
            <person name="Schellenberg J."/>
            <person name="Thallinger G."/>
            <person name="Levin D.B."/>
            <person name="Zhang X."/>
            <person name="Alvare G."/>
            <person name="Fristensky B."/>
            <person name="Sparling R."/>
        </authorList>
    </citation>
    <scope>NUCLEOTIDE SEQUENCE [LARGE SCALE GENOMIC DNA]</scope>
    <source>
        <strain evidence="2 3">DSM 2910</strain>
    </source>
</reference>
<dbReference type="EMBL" id="CP014672">
    <property type="protein sequence ID" value="ANW99411.1"/>
    <property type="molecule type" value="Genomic_DNA"/>
</dbReference>
<dbReference type="AlphaFoldDB" id="A0A1B1YF68"/>
<dbReference type="Proteomes" id="UP000092971">
    <property type="component" value="Chromosome"/>
</dbReference>
<keyword evidence="1" id="KW-0812">Transmembrane</keyword>
<accession>A0A1B1YF68</accession>
<proteinExistence type="predicted"/>
<dbReference type="OrthoDB" id="2083084at2"/>
<sequence>MNVLFFYASIVALLVIFFITVMKKKFTVRHMVLMLGYGLYNLIFELIFGEILGLYYYIEKDRYIPKPLC</sequence>
<evidence type="ECO:0000256" key="1">
    <source>
        <dbReference type="SAM" id="Phobius"/>
    </source>
</evidence>
<keyword evidence="1" id="KW-0472">Membrane</keyword>
<evidence type="ECO:0000313" key="3">
    <source>
        <dbReference type="Proteomes" id="UP000092971"/>
    </source>
</evidence>
<protein>
    <submittedName>
        <fullName evidence="2">Uncharacterized protein</fullName>
    </submittedName>
</protein>
<feature type="transmembrane region" description="Helical" evidence="1">
    <location>
        <begin position="34"/>
        <end position="58"/>
    </location>
</feature>
<gene>
    <name evidence="2" type="ORF">CSTERTH_10410</name>
</gene>
<keyword evidence="1" id="KW-1133">Transmembrane helix</keyword>
<dbReference type="RefSeq" id="WP_015359805.1">
    <property type="nucleotide sequence ID" value="NZ_CP014672.1"/>
</dbReference>
<evidence type="ECO:0000313" key="2">
    <source>
        <dbReference type="EMBL" id="ANW99411.1"/>
    </source>
</evidence>
<name>A0A1B1YF68_THEST</name>